<dbReference type="PANTHER" id="PTHR10434">
    <property type="entry name" value="1-ACYL-SN-GLYCEROL-3-PHOSPHATE ACYLTRANSFERASE"/>
    <property type="match status" value="1"/>
</dbReference>
<dbReference type="GO" id="GO:0003841">
    <property type="term" value="F:1-acylglycerol-3-phosphate O-acyltransferase activity"/>
    <property type="evidence" value="ECO:0007669"/>
    <property type="project" value="UniProtKB-UniRule"/>
</dbReference>
<dbReference type="GO" id="GO:0016020">
    <property type="term" value="C:membrane"/>
    <property type="evidence" value="ECO:0007669"/>
    <property type="project" value="InterPro"/>
</dbReference>
<feature type="transmembrane region" description="Helical" evidence="5">
    <location>
        <begin position="6"/>
        <end position="23"/>
    </location>
</feature>
<evidence type="ECO:0000256" key="3">
    <source>
        <dbReference type="ARBA" id="ARBA00023315"/>
    </source>
</evidence>
<comment type="similarity">
    <text evidence="1 4">Belongs to the 1-acyl-sn-glycerol-3-phosphate acyltransferase family.</text>
</comment>
<keyword evidence="4" id="KW-0443">Lipid metabolism</keyword>
<dbReference type="Proteomes" id="UP000279422">
    <property type="component" value="Unassembled WGS sequence"/>
</dbReference>
<keyword evidence="4" id="KW-1208">Phospholipid metabolism</keyword>
<evidence type="ECO:0000256" key="1">
    <source>
        <dbReference type="ARBA" id="ARBA00008655"/>
    </source>
</evidence>
<evidence type="ECO:0000256" key="2">
    <source>
        <dbReference type="ARBA" id="ARBA00022679"/>
    </source>
</evidence>
<dbReference type="GO" id="GO:0006654">
    <property type="term" value="P:phosphatidic acid biosynthetic process"/>
    <property type="evidence" value="ECO:0007669"/>
    <property type="project" value="TreeGrafter"/>
</dbReference>
<dbReference type="NCBIfam" id="TIGR00530">
    <property type="entry name" value="AGP_acyltrn"/>
    <property type="match status" value="1"/>
</dbReference>
<evidence type="ECO:0000313" key="7">
    <source>
        <dbReference type="EMBL" id="RLE10594.1"/>
    </source>
</evidence>
<dbReference type="SMART" id="SM00563">
    <property type="entry name" value="PlsC"/>
    <property type="match status" value="1"/>
</dbReference>
<keyword evidence="3 4" id="KW-0012">Acyltransferase</keyword>
<proteinExistence type="inferred from homology"/>
<evidence type="ECO:0000313" key="8">
    <source>
        <dbReference type="Proteomes" id="UP000279422"/>
    </source>
</evidence>
<protein>
    <recommendedName>
        <fullName evidence="4">1-acyl-sn-glycerol-3-phosphate acyltransferase</fullName>
        <ecNumber evidence="4">2.3.1.51</ecNumber>
    </recommendedName>
</protein>
<name>A0A497E5V6_UNCAE</name>
<keyword evidence="5" id="KW-0472">Membrane</keyword>
<comment type="domain">
    <text evidence="4">The HXXXXD motif is essential for acyltransferase activity and may constitute the binding site for the phosphate moiety of the glycerol-3-phosphate.</text>
</comment>
<comment type="caution">
    <text evidence="7">The sequence shown here is derived from an EMBL/GenBank/DDBJ whole genome shotgun (WGS) entry which is preliminary data.</text>
</comment>
<dbReference type="AlphaFoldDB" id="A0A497E5V6"/>
<dbReference type="EC" id="2.3.1.51" evidence="4"/>
<evidence type="ECO:0000256" key="4">
    <source>
        <dbReference type="RuleBase" id="RU361267"/>
    </source>
</evidence>
<dbReference type="CDD" id="cd07989">
    <property type="entry name" value="LPLAT_AGPAT-like"/>
    <property type="match status" value="1"/>
</dbReference>
<reference evidence="7 8" key="1">
    <citation type="submission" date="2018-06" db="EMBL/GenBank/DDBJ databases">
        <title>Extensive metabolic versatility and redundancy in microbially diverse, dynamic hydrothermal sediments.</title>
        <authorList>
            <person name="Dombrowski N."/>
            <person name="Teske A."/>
            <person name="Baker B.J."/>
        </authorList>
    </citation>
    <scope>NUCLEOTIDE SEQUENCE [LARGE SCALE GENOMIC DNA]</scope>
    <source>
        <strain evidence="7">B47_G16</strain>
    </source>
</reference>
<dbReference type="PANTHER" id="PTHR10434:SF11">
    <property type="entry name" value="1-ACYL-SN-GLYCEROL-3-PHOSPHATE ACYLTRANSFERASE"/>
    <property type="match status" value="1"/>
</dbReference>
<dbReference type="InterPro" id="IPR004552">
    <property type="entry name" value="AGP_acyltrans"/>
</dbReference>
<dbReference type="EMBL" id="QMPZ01000005">
    <property type="protein sequence ID" value="RLE10594.1"/>
    <property type="molecule type" value="Genomic_DNA"/>
</dbReference>
<dbReference type="SUPFAM" id="SSF69593">
    <property type="entry name" value="Glycerol-3-phosphate (1)-acyltransferase"/>
    <property type="match status" value="1"/>
</dbReference>
<evidence type="ECO:0000256" key="5">
    <source>
        <dbReference type="SAM" id="Phobius"/>
    </source>
</evidence>
<dbReference type="InterPro" id="IPR002123">
    <property type="entry name" value="Plipid/glycerol_acylTrfase"/>
</dbReference>
<gene>
    <name evidence="7" type="ORF">DRJ00_00820</name>
</gene>
<accession>A0A497E5V6</accession>
<sequence length="208" mass="23801">MKETPFWYHLLWGLALIIFKLLFRIRIYGRENVPSRGGVILAANHLSYLDPIVLGLLTPRKMNYMAKEELFKKFLFRLLIERLGAFPLKRDRIDRSAYEKAISLLQEGRVLALFPEGTRGRRGKLGYFKKGVSRIALKTGVPIVPVIIRGTDEALPKGRKMIKLARIEVRVGKPLSTEGLSRGKDSKKKIDDLCEELRKRMAELGALR</sequence>
<organism evidence="7 8">
    <name type="scientific">Aerophobetes bacterium</name>
    <dbReference type="NCBI Taxonomy" id="2030807"/>
    <lineage>
        <taxon>Bacteria</taxon>
        <taxon>Candidatus Aerophobota</taxon>
    </lineage>
</organism>
<keyword evidence="4" id="KW-0594">Phospholipid biosynthesis</keyword>
<evidence type="ECO:0000259" key="6">
    <source>
        <dbReference type="SMART" id="SM00563"/>
    </source>
</evidence>
<keyword evidence="4" id="KW-0444">Lipid biosynthesis</keyword>
<keyword evidence="5" id="KW-0812">Transmembrane</keyword>
<comment type="catalytic activity">
    <reaction evidence="4">
        <text>a 1-acyl-sn-glycero-3-phosphate + an acyl-CoA = a 1,2-diacyl-sn-glycero-3-phosphate + CoA</text>
        <dbReference type="Rhea" id="RHEA:19709"/>
        <dbReference type="ChEBI" id="CHEBI:57287"/>
        <dbReference type="ChEBI" id="CHEBI:57970"/>
        <dbReference type="ChEBI" id="CHEBI:58342"/>
        <dbReference type="ChEBI" id="CHEBI:58608"/>
        <dbReference type="EC" id="2.3.1.51"/>
    </reaction>
</comment>
<dbReference type="Pfam" id="PF01553">
    <property type="entry name" value="Acyltransferase"/>
    <property type="match status" value="1"/>
</dbReference>
<keyword evidence="5" id="KW-1133">Transmembrane helix</keyword>
<feature type="domain" description="Phospholipid/glycerol acyltransferase" evidence="6">
    <location>
        <begin position="39"/>
        <end position="151"/>
    </location>
</feature>
<keyword evidence="2 4" id="KW-0808">Transferase</keyword>